<gene>
    <name evidence="3" type="ORF">EOD43_21230</name>
</gene>
<dbReference type="InterPro" id="IPR041694">
    <property type="entry name" value="ADH_N_2"/>
</dbReference>
<dbReference type="InterPro" id="IPR036291">
    <property type="entry name" value="NAD(P)-bd_dom_sf"/>
</dbReference>
<name>A0A437LX01_9SPHN</name>
<dbReference type="EMBL" id="SACN01000004">
    <property type="protein sequence ID" value="RVT89914.1"/>
    <property type="molecule type" value="Genomic_DNA"/>
</dbReference>
<dbReference type="PANTHER" id="PTHR43205:SF7">
    <property type="entry name" value="PROSTAGLANDIN REDUCTASE 1"/>
    <property type="match status" value="1"/>
</dbReference>
<proteinExistence type="predicted"/>
<accession>A0A437LX01</accession>
<dbReference type="FunFam" id="3.40.50.720:FF:000121">
    <property type="entry name" value="Prostaglandin reductase 2"/>
    <property type="match status" value="1"/>
</dbReference>
<dbReference type="Pfam" id="PF00107">
    <property type="entry name" value="ADH_zinc_N"/>
    <property type="match status" value="1"/>
</dbReference>
<dbReference type="InterPro" id="IPR020843">
    <property type="entry name" value="ER"/>
</dbReference>
<evidence type="ECO:0000313" key="3">
    <source>
        <dbReference type="EMBL" id="RVT89914.1"/>
    </source>
</evidence>
<dbReference type="SUPFAM" id="SSF50129">
    <property type="entry name" value="GroES-like"/>
    <property type="match status" value="1"/>
</dbReference>
<dbReference type="AlphaFoldDB" id="A0A437LX01"/>
<dbReference type="InterPro" id="IPR013149">
    <property type="entry name" value="ADH-like_C"/>
</dbReference>
<comment type="caution">
    <text evidence="3">The sequence shown here is derived from an EMBL/GenBank/DDBJ whole genome shotgun (WGS) entry which is preliminary data.</text>
</comment>
<dbReference type="Gene3D" id="3.90.180.10">
    <property type="entry name" value="Medium-chain alcohol dehydrogenases, catalytic domain"/>
    <property type="match status" value="1"/>
</dbReference>
<dbReference type="SUPFAM" id="SSF51735">
    <property type="entry name" value="NAD(P)-binding Rossmann-fold domains"/>
    <property type="match status" value="1"/>
</dbReference>
<evidence type="ECO:0000259" key="2">
    <source>
        <dbReference type="SMART" id="SM00829"/>
    </source>
</evidence>
<dbReference type="InterPro" id="IPR011032">
    <property type="entry name" value="GroES-like_sf"/>
</dbReference>
<feature type="domain" description="Enoyl reductase (ER)" evidence="2">
    <location>
        <begin position="12"/>
        <end position="333"/>
    </location>
</feature>
<keyword evidence="1" id="KW-0560">Oxidoreductase</keyword>
<dbReference type="GO" id="GO:0016628">
    <property type="term" value="F:oxidoreductase activity, acting on the CH-CH group of donors, NAD or NADP as acceptor"/>
    <property type="evidence" value="ECO:0007669"/>
    <property type="project" value="InterPro"/>
</dbReference>
<evidence type="ECO:0000313" key="4">
    <source>
        <dbReference type="Proteomes" id="UP000282971"/>
    </source>
</evidence>
<dbReference type="CDD" id="cd05288">
    <property type="entry name" value="PGDH"/>
    <property type="match status" value="1"/>
</dbReference>
<reference evidence="3 4" key="1">
    <citation type="submission" date="2019-01" db="EMBL/GenBank/DDBJ databases">
        <authorList>
            <person name="Chen W.-M."/>
        </authorList>
    </citation>
    <scope>NUCLEOTIDE SEQUENCE [LARGE SCALE GENOMIC DNA]</scope>
    <source>
        <strain evidence="3 4">CCP-7</strain>
    </source>
</reference>
<dbReference type="Pfam" id="PF16884">
    <property type="entry name" value="ADH_N_2"/>
    <property type="match status" value="1"/>
</dbReference>
<organism evidence="3 4">
    <name type="scientific">Sphingomonas crocodyli</name>
    <dbReference type="NCBI Taxonomy" id="1979270"/>
    <lineage>
        <taxon>Bacteria</taxon>
        <taxon>Pseudomonadati</taxon>
        <taxon>Pseudomonadota</taxon>
        <taxon>Alphaproteobacteria</taxon>
        <taxon>Sphingomonadales</taxon>
        <taxon>Sphingomonadaceae</taxon>
        <taxon>Sphingomonas</taxon>
    </lineage>
</organism>
<protein>
    <submittedName>
        <fullName evidence="3">NADP-dependent oxidoreductase</fullName>
    </submittedName>
</protein>
<sequence length="339" mass="35683">MKQVLLKARPQGFPKASDFTTETAPIPTPGPDQMLLRTIWLSVDPFMRLGLDEKPLGGNNGVPLDSVMIGDAVSEVVESNLEGYAPGDFVICRSGWREYAVVGAGTQNLRKIEPAKNAPLSGAIGALGMPGQTSYAGMVTVGRVREGETVVISAAAGAVGIIAGQIGKLKGARVVGIAGGAEKCAAVVAAGFDACVDYKAADFEEKLKAAVPDGIDLYFDNVGGDVTHTVLPLVKYGARWASCGFISNYDVPDYGPGPDRMPWLLRMIMLKGLEIRGFNGAIVGGKPALDQMRAWVEDGSIKIKQTVFDGIEKAPVAFESLFKSNANVGKVVIKVAKDA</sequence>
<evidence type="ECO:0000256" key="1">
    <source>
        <dbReference type="ARBA" id="ARBA00023002"/>
    </source>
</evidence>
<dbReference type="OrthoDB" id="9805663at2"/>
<dbReference type="SMART" id="SM00829">
    <property type="entry name" value="PKS_ER"/>
    <property type="match status" value="1"/>
</dbReference>
<dbReference type="Gene3D" id="3.40.50.720">
    <property type="entry name" value="NAD(P)-binding Rossmann-like Domain"/>
    <property type="match status" value="1"/>
</dbReference>
<dbReference type="InterPro" id="IPR045010">
    <property type="entry name" value="MDR_fam"/>
</dbReference>
<dbReference type="PANTHER" id="PTHR43205">
    <property type="entry name" value="PROSTAGLANDIN REDUCTASE"/>
    <property type="match status" value="1"/>
</dbReference>
<dbReference type="Proteomes" id="UP000282971">
    <property type="component" value="Unassembled WGS sequence"/>
</dbReference>
<keyword evidence="4" id="KW-1185">Reference proteome</keyword>